<organism evidence="1 2">
    <name type="scientific">Meripilus lineatus</name>
    <dbReference type="NCBI Taxonomy" id="2056292"/>
    <lineage>
        <taxon>Eukaryota</taxon>
        <taxon>Fungi</taxon>
        <taxon>Dikarya</taxon>
        <taxon>Basidiomycota</taxon>
        <taxon>Agaricomycotina</taxon>
        <taxon>Agaricomycetes</taxon>
        <taxon>Polyporales</taxon>
        <taxon>Meripilaceae</taxon>
        <taxon>Meripilus</taxon>
    </lineage>
</organism>
<reference evidence="1" key="1">
    <citation type="submission" date="2022-07" db="EMBL/GenBank/DDBJ databases">
        <title>Genome Sequence of Physisporinus lineatus.</title>
        <authorList>
            <person name="Buettner E."/>
        </authorList>
    </citation>
    <scope>NUCLEOTIDE SEQUENCE</scope>
    <source>
        <strain evidence="1">VT162</strain>
    </source>
</reference>
<keyword evidence="2" id="KW-1185">Reference proteome</keyword>
<evidence type="ECO:0000313" key="2">
    <source>
        <dbReference type="Proteomes" id="UP001212997"/>
    </source>
</evidence>
<sequence length="142" mass="16116">MEGIPQGHDIAIVAQHIIDGARGFLQAFQGAHILPEIFLRIPGKLQQINWLAEVLVHLGNNGEPEFVLYLLEETRLLWDQLLEVENIRIEHLPPLQDILEREKGLHGEPGYSCYRTLLLGLSIIVGSQTLRYHSLQAALFEH</sequence>
<comment type="caution">
    <text evidence="1">The sequence shown here is derived from an EMBL/GenBank/DDBJ whole genome shotgun (WGS) entry which is preliminary data.</text>
</comment>
<protein>
    <submittedName>
        <fullName evidence="1">Uncharacterized protein</fullName>
    </submittedName>
</protein>
<name>A0AAD5URV6_9APHY</name>
<proteinExistence type="predicted"/>
<accession>A0AAD5URV6</accession>
<evidence type="ECO:0000313" key="1">
    <source>
        <dbReference type="EMBL" id="KAJ3475968.1"/>
    </source>
</evidence>
<dbReference type="AlphaFoldDB" id="A0AAD5URV6"/>
<dbReference type="EMBL" id="JANAWD010000771">
    <property type="protein sequence ID" value="KAJ3475968.1"/>
    <property type="molecule type" value="Genomic_DNA"/>
</dbReference>
<dbReference type="Proteomes" id="UP001212997">
    <property type="component" value="Unassembled WGS sequence"/>
</dbReference>
<gene>
    <name evidence="1" type="ORF">NLI96_g11476</name>
</gene>